<comment type="caution">
    <text evidence="1">The sequence shown here is derived from an EMBL/GenBank/DDBJ whole genome shotgun (WGS) entry which is preliminary data.</text>
</comment>
<organism evidence="1 2">
    <name type="scientific">Crateriforma conspicua</name>
    <dbReference type="NCBI Taxonomy" id="2527996"/>
    <lineage>
        <taxon>Bacteria</taxon>
        <taxon>Pseudomonadati</taxon>
        <taxon>Planctomycetota</taxon>
        <taxon>Planctomycetia</taxon>
        <taxon>Planctomycetales</taxon>
        <taxon>Planctomycetaceae</taxon>
        <taxon>Crateriforma</taxon>
    </lineage>
</organism>
<evidence type="ECO:0000313" key="2">
    <source>
        <dbReference type="Proteomes" id="UP000317238"/>
    </source>
</evidence>
<evidence type="ECO:0000313" key="1">
    <source>
        <dbReference type="EMBL" id="TWT64943.1"/>
    </source>
</evidence>
<name>A0A5C5XRF7_9PLAN</name>
<proteinExistence type="predicted"/>
<dbReference type="EMBL" id="SJPL01000003">
    <property type="protein sequence ID" value="TWT64943.1"/>
    <property type="molecule type" value="Genomic_DNA"/>
</dbReference>
<gene>
    <name evidence="1" type="ORF">Pan14r_54450</name>
</gene>
<keyword evidence="2" id="KW-1185">Reference proteome</keyword>
<dbReference type="AlphaFoldDB" id="A0A5C5XRF7"/>
<sequence>MTLENKVVVSAAIVVDIEPSEDGSSSRLESIVRRLQAAVDSVHSDDPGVASTGCTAYDWLNDSDTNFGRCADCRRLVSNYDKPNQIRTLIDARIVYGTLLCDECSYLRRETAAES</sequence>
<reference evidence="1 2" key="1">
    <citation type="submission" date="2019-02" db="EMBL/GenBank/DDBJ databases">
        <title>Deep-cultivation of Planctomycetes and their phenomic and genomic characterization uncovers novel biology.</title>
        <authorList>
            <person name="Wiegand S."/>
            <person name="Jogler M."/>
            <person name="Boedeker C."/>
            <person name="Pinto D."/>
            <person name="Vollmers J."/>
            <person name="Rivas-Marin E."/>
            <person name="Kohn T."/>
            <person name="Peeters S.H."/>
            <person name="Heuer A."/>
            <person name="Rast P."/>
            <person name="Oberbeckmann S."/>
            <person name="Bunk B."/>
            <person name="Jeske O."/>
            <person name="Meyerdierks A."/>
            <person name="Storesund J.E."/>
            <person name="Kallscheuer N."/>
            <person name="Luecker S."/>
            <person name="Lage O.M."/>
            <person name="Pohl T."/>
            <person name="Merkel B.J."/>
            <person name="Hornburger P."/>
            <person name="Mueller R.-W."/>
            <person name="Bruemmer F."/>
            <person name="Labrenz M."/>
            <person name="Spormann A.M."/>
            <person name="Op Den Camp H."/>
            <person name="Overmann J."/>
            <person name="Amann R."/>
            <person name="Jetten M.S.M."/>
            <person name="Mascher T."/>
            <person name="Medema M.H."/>
            <person name="Devos D.P."/>
            <person name="Kaster A.-K."/>
            <person name="Ovreas L."/>
            <person name="Rohde M."/>
            <person name="Galperin M.Y."/>
            <person name="Jogler C."/>
        </authorList>
    </citation>
    <scope>NUCLEOTIDE SEQUENCE [LARGE SCALE GENOMIC DNA]</scope>
    <source>
        <strain evidence="1 2">Pan14r</strain>
    </source>
</reference>
<dbReference type="Proteomes" id="UP000317238">
    <property type="component" value="Unassembled WGS sequence"/>
</dbReference>
<protein>
    <submittedName>
        <fullName evidence="1">Uncharacterized protein</fullName>
    </submittedName>
</protein>
<accession>A0A5C5XRF7</accession>